<dbReference type="GO" id="GO:0046872">
    <property type="term" value="F:metal ion binding"/>
    <property type="evidence" value="ECO:0007669"/>
    <property type="project" value="UniProtKB-KW"/>
</dbReference>
<evidence type="ECO:0000256" key="4">
    <source>
        <dbReference type="ARBA" id="ARBA00022578"/>
    </source>
</evidence>
<keyword evidence="4" id="KW-0815">Transposition</keyword>
<dbReference type="GO" id="GO:0003677">
    <property type="term" value="F:DNA binding"/>
    <property type="evidence" value="ECO:0007669"/>
    <property type="project" value="UniProtKB-KW"/>
</dbReference>
<dbReference type="AlphaFoldDB" id="F1C7Q2"/>
<comment type="function">
    <text evidence="2">Required for the transposition of the insertion element.</text>
</comment>
<feature type="domain" description="Transposase Helix-turn-helix" evidence="10">
    <location>
        <begin position="64"/>
        <end position="111"/>
    </location>
</feature>
<dbReference type="PROSITE" id="PS01007">
    <property type="entry name" value="TRANSPOSASE_MUTATOR"/>
    <property type="match status" value="1"/>
</dbReference>
<keyword evidence="5" id="KW-0479">Metal-binding</keyword>
<protein>
    <submittedName>
        <fullName evidence="11">Mutator type transposase</fullName>
    </submittedName>
</protein>
<dbReference type="GO" id="GO:0006313">
    <property type="term" value="P:DNA transposition"/>
    <property type="evidence" value="ECO:0007669"/>
    <property type="project" value="InterPro"/>
</dbReference>
<evidence type="ECO:0000256" key="7">
    <source>
        <dbReference type="ARBA" id="ARBA00023172"/>
    </source>
</evidence>
<sequence>MVVISIMVGASIMMNRRMTGLSREAIAGLVAELAPRWQTRHRDRLAARARSRRIGAGVKHRFGFADRLLATLVHLRHGLTHDVVAAWFGVHRSTITRSVAEVRPLLAERGCQVNDGVRLRTIADVVAYLGHHPRALMDATEVRVRRPVEGRAGRDRFVSGKSRLNTMKALVLCDPAGRLLFCGETRPGSMHDLTQARTAGLVDLLLQAPLGVQVLADAGYQGPGADTAGAVTTPRPTPRKGQKSLPPSVIAAHHAARKRHSSQRIRVEHAIGHLKNWRILARYHGRREHFDATIRAITSLLSDHQHTDRTEITTRPLTVELVRAAKEQGLSLTGPDGLLKQLTKTVLETALNEEMTEYLGYEKHDQAGAGSGNVRNGTRSKTVVTDGNGPVQIDVPRDRAGTFEPQIVRKRQRRLSGVDEVVLSLYAKGLTTGEISAHFAEIYGASVSKETISRITDKVLEEMADWSHRPLDEMYAAVFIDAIVVKVRDGQVANRPFYAAIGVTLDGDKDILGLWAGTGGEGAKFWMSVLTDLRNRGVKDVFFLVCDGLKGLPEVVTNVWPRTVVQTCVIHLIRNTFRLTSRKYWDEIKRDIKPIYTAVNADAARAAFDDLADKWRGRYPAVIRLWDNAWAEFIPFLDYDLEIRKVICSTNAIESLNARYRRAVKARGHFPNEQAALKCLYLVTRSLDPTGAGRTRWTMRWKPALNAFAITFSDRFPAAETY</sequence>
<accession>F1C7Q2</accession>
<keyword evidence="7" id="KW-0233">DNA recombination</keyword>
<dbReference type="PANTHER" id="PTHR33217">
    <property type="entry name" value="TRANSPOSASE FOR INSERTION SEQUENCE ELEMENT IS1081"/>
    <property type="match status" value="1"/>
</dbReference>
<proteinExistence type="inferred from homology"/>
<evidence type="ECO:0000259" key="9">
    <source>
        <dbReference type="Pfam" id="PF13359"/>
    </source>
</evidence>
<evidence type="ECO:0000313" key="11">
    <source>
        <dbReference type="EMBL" id="ADZ28496.1"/>
    </source>
</evidence>
<evidence type="ECO:0000256" key="6">
    <source>
        <dbReference type="ARBA" id="ARBA00023125"/>
    </source>
</evidence>
<evidence type="ECO:0000259" key="10">
    <source>
        <dbReference type="Pfam" id="PF13613"/>
    </source>
</evidence>
<dbReference type="InterPro" id="IPR001207">
    <property type="entry name" value="Transposase_mutator"/>
</dbReference>
<dbReference type="Pfam" id="PF00872">
    <property type="entry name" value="Transposase_mut"/>
    <property type="match status" value="1"/>
</dbReference>
<evidence type="ECO:0000256" key="5">
    <source>
        <dbReference type="ARBA" id="ARBA00022723"/>
    </source>
</evidence>
<evidence type="ECO:0000256" key="2">
    <source>
        <dbReference type="ARBA" id="ARBA00002190"/>
    </source>
</evidence>
<organism evidence="11">
    <name type="scientific">Salinispora pacifica</name>
    <dbReference type="NCBI Taxonomy" id="351187"/>
    <lineage>
        <taxon>Bacteria</taxon>
        <taxon>Bacillati</taxon>
        <taxon>Actinomycetota</taxon>
        <taxon>Actinomycetes</taxon>
        <taxon>Micromonosporales</taxon>
        <taxon>Micromonosporaceae</taxon>
        <taxon>Salinispora</taxon>
    </lineage>
</organism>
<dbReference type="PANTHER" id="PTHR33217:SF8">
    <property type="entry name" value="MUTATOR FAMILY TRANSPOSASE"/>
    <property type="match status" value="1"/>
</dbReference>
<feature type="compositionally biased region" description="Polar residues" evidence="8">
    <location>
        <begin position="373"/>
        <end position="385"/>
    </location>
</feature>
<keyword evidence="6" id="KW-0238">DNA-binding</keyword>
<dbReference type="InterPro" id="IPR027806">
    <property type="entry name" value="HARBI1_dom"/>
</dbReference>
<evidence type="ECO:0000256" key="8">
    <source>
        <dbReference type="SAM" id="MobiDB-lite"/>
    </source>
</evidence>
<dbReference type="Pfam" id="PF13613">
    <property type="entry name" value="HTH_Tnp_4"/>
    <property type="match status" value="1"/>
</dbReference>
<feature type="region of interest" description="Disordered" evidence="8">
    <location>
        <begin position="226"/>
        <end position="246"/>
    </location>
</feature>
<reference evidence="11" key="1">
    <citation type="journal article" date="2011" name="ChemBioChem">
        <title>The discovery of salinosporamide K from the Marine Bacterium "Salinispora pacifica" by genome mining gives insight into pathway evolution.</title>
        <authorList>
            <person name="Eustaquio A.S."/>
            <person name="Nam S.J."/>
            <person name="Penn K."/>
            <person name="Lechner A."/>
            <person name="Wilson M.C."/>
            <person name="Fenical W."/>
            <person name="Jensen P.R."/>
            <person name="Moore B.S."/>
        </authorList>
    </citation>
    <scope>NUCLEOTIDE SEQUENCE</scope>
    <source>
        <strain evidence="11">CNT-133</strain>
    </source>
</reference>
<dbReference type="EMBL" id="HQ215062">
    <property type="protein sequence ID" value="ADZ28496.1"/>
    <property type="molecule type" value="Genomic_DNA"/>
</dbReference>
<comment type="similarity">
    <text evidence="3">Belongs to the transposase mutator family.</text>
</comment>
<feature type="region of interest" description="Disordered" evidence="8">
    <location>
        <begin position="365"/>
        <end position="396"/>
    </location>
</feature>
<evidence type="ECO:0000256" key="3">
    <source>
        <dbReference type="ARBA" id="ARBA00010961"/>
    </source>
</evidence>
<evidence type="ECO:0000256" key="1">
    <source>
        <dbReference type="ARBA" id="ARBA00001968"/>
    </source>
</evidence>
<feature type="domain" description="DDE Tnp4" evidence="9">
    <location>
        <begin position="137"/>
        <end position="297"/>
    </location>
</feature>
<dbReference type="GO" id="GO:0004803">
    <property type="term" value="F:transposase activity"/>
    <property type="evidence" value="ECO:0007669"/>
    <property type="project" value="InterPro"/>
</dbReference>
<comment type="cofactor">
    <cofactor evidence="1">
        <name>a divalent metal cation</name>
        <dbReference type="ChEBI" id="CHEBI:60240"/>
    </cofactor>
</comment>
<dbReference type="NCBIfam" id="NF033543">
    <property type="entry name" value="transpos_IS256"/>
    <property type="match status" value="1"/>
</dbReference>
<dbReference type="InterPro" id="IPR027805">
    <property type="entry name" value="Transposase_HTH_dom"/>
</dbReference>
<name>F1C7Q2_SALPI</name>
<dbReference type="Pfam" id="PF13359">
    <property type="entry name" value="DDE_Tnp_4"/>
    <property type="match status" value="1"/>
</dbReference>